<dbReference type="InterPro" id="IPR052057">
    <property type="entry name" value="IS150/IS1296_orfA-like"/>
</dbReference>
<sequence length="106" mass="12217">MKKSNLWGAIFMKLSYEDKVQIYELRQNGNSLNSLSKQFGIAQSGIKYMIRLIERYGLSIVKKEKNNYYSPELKQEMIDKVLLNKQSASPSHLTIPCQIEELSQTG</sequence>
<evidence type="ECO:0000313" key="1">
    <source>
        <dbReference type="EMBL" id="MET3633681.1"/>
    </source>
</evidence>
<protein>
    <submittedName>
        <fullName evidence="1">Transposase-like protein</fullName>
    </submittedName>
</protein>
<dbReference type="EMBL" id="JBEPLN010000003">
    <property type="protein sequence ID" value="MET3633681.1"/>
    <property type="molecule type" value="Genomic_DNA"/>
</dbReference>
<proteinExistence type="predicted"/>
<accession>A0ABV2JD55</accession>
<evidence type="ECO:0000313" key="2">
    <source>
        <dbReference type="Proteomes" id="UP001549037"/>
    </source>
</evidence>
<name>A0ABV2JD55_9STRE</name>
<comment type="caution">
    <text evidence="1">The sequence shown here is derived from an EMBL/GenBank/DDBJ whole genome shotgun (WGS) entry which is preliminary data.</text>
</comment>
<organism evidence="1 2">
    <name type="scientific">Streptococcus porcorum</name>
    <dbReference type="NCBI Taxonomy" id="701526"/>
    <lineage>
        <taxon>Bacteria</taxon>
        <taxon>Bacillati</taxon>
        <taxon>Bacillota</taxon>
        <taxon>Bacilli</taxon>
        <taxon>Lactobacillales</taxon>
        <taxon>Streptococcaceae</taxon>
        <taxon>Streptococcus</taxon>
    </lineage>
</organism>
<dbReference type="PANTHER" id="PTHR33795:SF1">
    <property type="entry name" value="INSERTION ELEMENT IS150 PROTEIN INSJ"/>
    <property type="match status" value="1"/>
</dbReference>
<dbReference type="Proteomes" id="UP001549037">
    <property type="component" value="Unassembled WGS sequence"/>
</dbReference>
<gene>
    <name evidence="1" type="ORF">ABID28_000314</name>
</gene>
<reference evidence="1 2" key="1">
    <citation type="submission" date="2024-06" db="EMBL/GenBank/DDBJ databases">
        <title>Genomic Encyclopedia of Type Strains, Phase IV (KMG-IV): sequencing the most valuable type-strain genomes for metagenomic binning, comparative biology and taxonomic classification.</title>
        <authorList>
            <person name="Goeker M."/>
        </authorList>
    </citation>
    <scope>NUCLEOTIDE SEQUENCE [LARGE SCALE GENOMIC DNA]</scope>
    <source>
        <strain evidence="1 2">DSM 28302</strain>
    </source>
</reference>
<keyword evidence="2" id="KW-1185">Reference proteome</keyword>
<dbReference type="PANTHER" id="PTHR33795">
    <property type="entry name" value="INSERTION ELEMENT IS150 PROTEIN INSJ"/>
    <property type="match status" value="1"/>
</dbReference>